<gene>
    <name evidence="2" type="ORF">QNM18_02890</name>
</gene>
<feature type="transmembrane region" description="Helical" evidence="1">
    <location>
        <begin position="79"/>
        <end position="98"/>
    </location>
</feature>
<organism evidence="2 3">
    <name type="scientific">Pseudoalteromonas obscura</name>
    <dbReference type="NCBI Taxonomy" id="3048491"/>
    <lineage>
        <taxon>Bacteria</taxon>
        <taxon>Pseudomonadati</taxon>
        <taxon>Pseudomonadota</taxon>
        <taxon>Gammaproteobacteria</taxon>
        <taxon>Alteromonadales</taxon>
        <taxon>Pseudoalteromonadaceae</taxon>
        <taxon>Pseudoalteromonas</taxon>
    </lineage>
</organism>
<sequence>MLISICLVTIWAILMLRSGLAEYKYYQSVKNLEPEIWAQLGSPEYFKVPVAFVSSKGVKLLQGASNKTVLALACKHRQAGIQLLAYIVLVLVVSIVYFKVA</sequence>
<keyword evidence="1" id="KW-1133">Transmembrane helix</keyword>
<comment type="caution">
    <text evidence="2">The sequence shown here is derived from an EMBL/GenBank/DDBJ whole genome shotgun (WGS) entry which is preliminary data.</text>
</comment>
<dbReference type="EMBL" id="JASJUT010000001">
    <property type="protein sequence ID" value="MDK2594014.1"/>
    <property type="molecule type" value="Genomic_DNA"/>
</dbReference>
<evidence type="ECO:0000313" key="2">
    <source>
        <dbReference type="EMBL" id="MDK2594014.1"/>
    </source>
</evidence>
<dbReference type="Proteomes" id="UP001231915">
    <property type="component" value="Unassembled WGS sequence"/>
</dbReference>
<accession>A0ABT7EFF5</accession>
<dbReference type="RefSeq" id="WP_284136272.1">
    <property type="nucleotide sequence ID" value="NZ_JASJUT010000001.1"/>
</dbReference>
<keyword evidence="1" id="KW-0812">Transmembrane</keyword>
<reference evidence="2 3" key="1">
    <citation type="submission" date="2023-05" db="EMBL/GenBank/DDBJ databases">
        <title>Pseudoalteromonas ardens sp. nov., Pseudoalteromonas obscura sp. nov., and Pseudoalteromonas umbrosa sp. nov., isolated from the coral Montipora capitata.</title>
        <authorList>
            <person name="Thomas E.M."/>
            <person name="Smith E.M."/>
            <person name="Papke E."/>
            <person name="Shlafstein M.D."/>
            <person name="Oline D.K."/>
            <person name="Videau P."/>
            <person name="Saw J.H."/>
            <person name="Strangman W.K."/>
            <person name="Ushijima B."/>
        </authorList>
    </citation>
    <scope>NUCLEOTIDE SEQUENCE [LARGE SCALE GENOMIC DNA]</scope>
    <source>
        <strain evidence="2 3">P94</strain>
    </source>
</reference>
<protein>
    <submittedName>
        <fullName evidence="2">Uncharacterized protein</fullName>
    </submittedName>
</protein>
<evidence type="ECO:0000313" key="3">
    <source>
        <dbReference type="Proteomes" id="UP001231915"/>
    </source>
</evidence>
<name>A0ABT7EFF5_9GAMM</name>
<keyword evidence="3" id="KW-1185">Reference proteome</keyword>
<keyword evidence="1" id="KW-0472">Membrane</keyword>
<evidence type="ECO:0000256" key="1">
    <source>
        <dbReference type="SAM" id="Phobius"/>
    </source>
</evidence>
<proteinExistence type="predicted"/>